<dbReference type="InterPro" id="IPR019775">
    <property type="entry name" value="WD40_repeat_CS"/>
</dbReference>
<dbReference type="STRING" id="1789683.A0A1X7RAF6"/>
<feature type="compositionally biased region" description="Acidic residues" evidence="12">
    <location>
        <begin position="1024"/>
        <end position="1035"/>
    </location>
</feature>
<dbReference type="InterPro" id="IPR015943">
    <property type="entry name" value="WD40/YVTN_repeat-like_dom_sf"/>
</dbReference>
<evidence type="ECO:0000256" key="5">
    <source>
        <dbReference type="ARBA" id="ARBA00022574"/>
    </source>
</evidence>
<evidence type="ECO:0000256" key="4">
    <source>
        <dbReference type="ARBA" id="ARBA00022554"/>
    </source>
</evidence>
<dbReference type="Pfam" id="PF00400">
    <property type="entry name" value="WD40"/>
    <property type="match status" value="2"/>
</dbReference>
<keyword evidence="15" id="KW-1185">Reference proteome</keyword>
<dbReference type="EMBL" id="FXLY01000012">
    <property type="protein sequence ID" value="SMN22440.1"/>
    <property type="molecule type" value="Genomic_DNA"/>
</dbReference>
<evidence type="ECO:0000256" key="3">
    <source>
        <dbReference type="ARBA" id="ARBA00015098"/>
    </source>
</evidence>
<feature type="compositionally biased region" description="Polar residues" evidence="12">
    <location>
        <begin position="720"/>
        <end position="732"/>
    </location>
</feature>
<dbReference type="GO" id="GO:0016239">
    <property type="term" value="P:positive regulation of macroautophagy"/>
    <property type="evidence" value="ECO:0007669"/>
    <property type="project" value="TreeGrafter"/>
</dbReference>
<keyword evidence="7" id="KW-0677">Repeat</keyword>
<proteinExistence type="inferred from homology"/>
<evidence type="ECO:0000256" key="12">
    <source>
        <dbReference type="SAM" id="MobiDB-lite"/>
    </source>
</evidence>
<feature type="region of interest" description="Disordered" evidence="12">
    <location>
        <begin position="720"/>
        <end position="739"/>
    </location>
</feature>
<dbReference type="CDD" id="cd16488">
    <property type="entry name" value="mRING-H2-C3H3C2_Mio-like"/>
    <property type="match status" value="1"/>
</dbReference>
<comment type="subcellular location">
    <subcellularLocation>
        <location evidence="1">Vacuole</location>
    </subcellularLocation>
</comment>
<keyword evidence="8 10" id="KW-0863">Zinc-finger</keyword>
<evidence type="ECO:0000256" key="1">
    <source>
        <dbReference type="ARBA" id="ARBA00004116"/>
    </source>
</evidence>
<dbReference type="InterPro" id="IPR037590">
    <property type="entry name" value="WDR24"/>
</dbReference>
<dbReference type="GO" id="GO:0005774">
    <property type="term" value="C:vacuolar membrane"/>
    <property type="evidence" value="ECO:0007669"/>
    <property type="project" value="TreeGrafter"/>
</dbReference>
<evidence type="ECO:0000256" key="10">
    <source>
        <dbReference type="PROSITE-ProRule" id="PRU00175"/>
    </source>
</evidence>
<evidence type="ECO:0000256" key="8">
    <source>
        <dbReference type="ARBA" id="ARBA00022771"/>
    </source>
</evidence>
<dbReference type="InterPro" id="IPR001680">
    <property type="entry name" value="WD40_rpt"/>
</dbReference>
<name>A0A1X7RAF6_9SACH</name>
<gene>
    <name evidence="14" type="ORF">KASA_0G00242G</name>
</gene>
<dbReference type="InterPro" id="IPR049566">
    <property type="entry name" value="WDR59_RTC1-like_RING_Znf"/>
</dbReference>
<dbReference type="Gene3D" id="2.130.10.10">
    <property type="entry name" value="YVTN repeat-like/Quinoprotein amine dehydrogenase"/>
    <property type="match status" value="2"/>
</dbReference>
<evidence type="ECO:0000256" key="11">
    <source>
        <dbReference type="PROSITE-ProRule" id="PRU00221"/>
    </source>
</evidence>
<dbReference type="PROSITE" id="PS50294">
    <property type="entry name" value="WD_REPEATS_REGION"/>
    <property type="match status" value="1"/>
</dbReference>
<evidence type="ECO:0000256" key="2">
    <source>
        <dbReference type="ARBA" id="ARBA00008863"/>
    </source>
</evidence>
<dbReference type="InterPro" id="IPR001841">
    <property type="entry name" value="Znf_RING"/>
</dbReference>
<dbReference type="OrthoDB" id="60955at2759"/>
<feature type="domain" description="RING-type" evidence="13">
    <location>
        <begin position="1319"/>
        <end position="1358"/>
    </location>
</feature>
<accession>A0A1X7RAF6</accession>
<dbReference type="GO" id="GO:0061700">
    <property type="term" value="C:GATOR2 complex"/>
    <property type="evidence" value="ECO:0007669"/>
    <property type="project" value="TreeGrafter"/>
</dbReference>
<dbReference type="PROSITE" id="PS50082">
    <property type="entry name" value="WD_REPEATS_2"/>
    <property type="match status" value="2"/>
</dbReference>
<dbReference type="Pfam" id="PF17120">
    <property type="entry name" value="zf-RING_16"/>
    <property type="match status" value="1"/>
</dbReference>
<protein>
    <recommendedName>
        <fullName evidence="3">Restriction of telomere capping protein 1</fullName>
    </recommendedName>
</protein>
<feature type="compositionally biased region" description="Polar residues" evidence="12">
    <location>
        <begin position="115"/>
        <end position="128"/>
    </location>
</feature>
<feature type="repeat" description="WD" evidence="11">
    <location>
        <begin position="251"/>
        <end position="293"/>
    </location>
</feature>
<dbReference type="SMART" id="SM00320">
    <property type="entry name" value="WD40"/>
    <property type="match status" value="3"/>
</dbReference>
<feature type="compositionally biased region" description="Polar residues" evidence="12">
    <location>
        <begin position="808"/>
        <end position="834"/>
    </location>
</feature>
<feature type="region of interest" description="Disordered" evidence="12">
    <location>
        <begin position="1"/>
        <end position="26"/>
    </location>
</feature>
<dbReference type="SUPFAM" id="SSF50978">
    <property type="entry name" value="WD40 repeat-like"/>
    <property type="match status" value="1"/>
</dbReference>
<sequence>MSNINNPPRKDRFVYSPTGSIPKREKTMYMGGSLGRPDLKQTSSTCRVNLPSASGSSYKIFHHHSHSNQMFTNDSSGTGARPSLNPRHTFNGTYTGLGGISSDDNSSLGHRARRSGSSPSHKNKQSTGLVFSSIADRELASIDKINDPLADSLVCAGKSHVGIYRFNREDRSIRLVQDVTKTDLSYSRLQSSSMFASRRNRQSKFSTISDVKSGFQNFNNYIAVCANSTSISIFDINKPPSETSNPLIMSLNEHKRSVNSFDFNMVQPHLLISGGQDGCAKIWDLRANNMKNNGRCEVNINTAYDSIRDIKWMPSYSFVSPISNEGTPSSMGSSTSSTPRSNSGFKFSSIHDSGVLLKFDLRQPQQFEKKINAHTGPGLCLNWHPNLDYVVTGGRDGKCCLWYIGDRDIHANNQNSVVNGYIPSNPSVFPETTINFGSPITKLKFCPAYNSEPHNSLLAISSMGDEAQVGIYSLARKYIPKYLLETSAASMGLVWWDSENIFTIDKRNRINGWDLTHEPTVLENLPKTVTTWRDIEGNGLLFVNQDEGTYDITDPYFVRENMHDHTANNSNVMLSNASINQPEMGNKRIHSPPTPNPNERPSMFKMNSAFNNKSFVPSPISSTPLSTTSSIHSGTIPIGTHDNPITSIESPLVFTVDLPKIIGSMRIEQISKFQSLRNKKKIDKESLTKLQESPIEVFKYLARELEFSIKHDGWADQLGRKNSVSHQSGSESLQEDNEDTGKNLMKKFGLAENGTWTNLINKKNDQQERKISEAGLGNISNPGTKSTYQDTSSNDGSSKYSGVHLDGTSRTDSNSIKHSNQNSDNHDTTSSINQPLEPRNERIMKLHERMSMFIDFLSVASHNASVYADINDALNFKVWVLIRDTIMWDLKKMDSLLPKSNDPLSRTKNHDTESVNSAVVEDTVIPLTNLRKQSMSSEYSRFNESIRTSSLVEEHPQIFRSPSDDSGVDPTDREAIVNLRNQLRRTKEEPAHKFATAETLRNIEGEVMSASPGEQRALSNESAFDPDDEEEEEKDEEVKPKDGSPEGIPILNNRRQRLSFIDTFLSDAHSPLGHSDEEHIRSSSFTKGRTTGGPYSESFDHHSVRSKVSSLDSIPSTYQSRAPFLKRLSDTKKLVPTIKETFSYEDVLKSVDNLDVLAKTGIKNDGNEQARKIVTKPSPPPWDTRTILRQVYQQAAEGGNILLAVNILLLFQDVYQLTSLHVVKSSVSEFITLLHRYELFEISTALLKYCGWDDIMGPESEQSDIRLFCDRCGELIVNEPSKEKYTRSLRQHHSHDQNKADLQFGFWYCDNCKKPNTLCVLCERPIKKLAIGLLECGHEGHFDCFREWFLKEGMTTCPSGCTATLNI</sequence>
<dbReference type="GO" id="GO:1904263">
    <property type="term" value="P:positive regulation of TORC1 signaling"/>
    <property type="evidence" value="ECO:0007669"/>
    <property type="project" value="TreeGrafter"/>
</dbReference>
<keyword evidence="5 11" id="KW-0853">WD repeat</keyword>
<evidence type="ECO:0000313" key="15">
    <source>
        <dbReference type="Proteomes" id="UP000196158"/>
    </source>
</evidence>
<evidence type="ECO:0000256" key="7">
    <source>
        <dbReference type="ARBA" id="ARBA00022737"/>
    </source>
</evidence>
<keyword evidence="6" id="KW-0479">Metal-binding</keyword>
<dbReference type="Proteomes" id="UP000196158">
    <property type="component" value="Unassembled WGS sequence"/>
</dbReference>
<dbReference type="PANTHER" id="PTHR46200">
    <property type="entry name" value="GATOR COMPLEX PROTEIN WDR24"/>
    <property type="match status" value="1"/>
</dbReference>
<reference evidence="14 15" key="1">
    <citation type="submission" date="2017-04" db="EMBL/GenBank/DDBJ databases">
        <authorList>
            <person name="Afonso C.L."/>
            <person name="Miller P.J."/>
            <person name="Scott M.A."/>
            <person name="Spackman E."/>
            <person name="Goraichik I."/>
            <person name="Dimitrov K.M."/>
            <person name="Suarez D.L."/>
            <person name="Swayne D.E."/>
        </authorList>
    </citation>
    <scope>NUCLEOTIDE SEQUENCE [LARGE SCALE GENOMIC DNA]</scope>
</reference>
<dbReference type="GO" id="GO:0005829">
    <property type="term" value="C:cytosol"/>
    <property type="evidence" value="ECO:0007669"/>
    <property type="project" value="TreeGrafter"/>
</dbReference>
<feature type="region of interest" description="Disordered" evidence="12">
    <location>
        <begin position="1072"/>
        <end position="1101"/>
    </location>
</feature>
<dbReference type="GO" id="GO:0008270">
    <property type="term" value="F:zinc ion binding"/>
    <property type="evidence" value="ECO:0007669"/>
    <property type="project" value="UniProtKB-KW"/>
</dbReference>
<evidence type="ECO:0000259" key="13">
    <source>
        <dbReference type="PROSITE" id="PS50089"/>
    </source>
</evidence>
<feature type="region of interest" description="Disordered" evidence="12">
    <location>
        <begin position="1007"/>
        <end position="1052"/>
    </location>
</feature>
<feature type="compositionally biased region" description="Polar residues" evidence="12">
    <location>
        <begin position="778"/>
        <end position="800"/>
    </location>
</feature>
<feature type="region of interest" description="Disordered" evidence="12">
    <location>
        <begin position="69"/>
        <end position="128"/>
    </location>
</feature>
<dbReference type="PROSITE" id="PS50089">
    <property type="entry name" value="ZF_RING_2"/>
    <property type="match status" value="1"/>
</dbReference>
<dbReference type="InterPro" id="IPR036322">
    <property type="entry name" value="WD40_repeat_dom_sf"/>
</dbReference>
<evidence type="ECO:0000313" key="14">
    <source>
        <dbReference type="EMBL" id="SMN22440.1"/>
    </source>
</evidence>
<dbReference type="PANTHER" id="PTHR46200:SF1">
    <property type="entry name" value="GATOR COMPLEX PROTEIN WDR24"/>
    <property type="match status" value="1"/>
</dbReference>
<keyword evidence="4" id="KW-0926">Vacuole</keyword>
<organism evidence="14 15">
    <name type="scientific">Maudiozyma saulgeensis</name>
    <dbReference type="NCBI Taxonomy" id="1789683"/>
    <lineage>
        <taxon>Eukaryota</taxon>
        <taxon>Fungi</taxon>
        <taxon>Dikarya</taxon>
        <taxon>Ascomycota</taxon>
        <taxon>Saccharomycotina</taxon>
        <taxon>Saccharomycetes</taxon>
        <taxon>Saccharomycetales</taxon>
        <taxon>Saccharomycetaceae</taxon>
        <taxon>Maudiozyma</taxon>
    </lineage>
</organism>
<comment type="similarity">
    <text evidence="2">Belongs to the WD repeat RTC1 family.</text>
</comment>
<dbReference type="PROSITE" id="PS00678">
    <property type="entry name" value="WD_REPEATS_1"/>
    <property type="match status" value="1"/>
</dbReference>
<evidence type="ECO:0000256" key="6">
    <source>
        <dbReference type="ARBA" id="ARBA00022723"/>
    </source>
</evidence>
<feature type="repeat" description="WD" evidence="11">
    <location>
        <begin position="371"/>
        <end position="402"/>
    </location>
</feature>
<evidence type="ECO:0000256" key="9">
    <source>
        <dbReference type="ARBA" id="ARBA00022833"/>
    </source>
</evidence>
<keyword evidence="9" id="KW-0862">Zinc</keyword>
<feature type="region of interest" description="Disordered" evidence="12">
    <location>
        <begin position="772"/>
        <end position="838"/>
    </location>
</feature>
<feature type="compositionally biased region" description="Polar residues" evidence="12">
    <location>
        <begin position="69"/>
        <end position="78"/>
    </location>
</feature>